<evidence type="ECO:0000313" key="1">
    <source>
        <dbReference type="EMBL" id="KAH8038364.1"/>
    </source>
</evidence>
<keyword evidence="2" id="KW-1185">Reference proteome</keyword>
<sequence>MSWCKKILADVEKATKEIEWTDWWEGEGPDGERTEAPDPTRVDSCLAHLILAKKSMQHRVSKQKFNEKLRKKIAKVHREIETHCSRLCKQEWEELCNTMNGNVSTGCTCKIWKHLLDPASTRLAVRTEMAKLRHKYKDDPEALTAEISEILLHRPRKPGRPPRDVAEVRQTGVYVTTKAGLRILTVSKIRVPSLWLEENGANSKLVSRL</sequence>
<dbReference type="EMBL" id="JABSTU010000001">
    <property type="protein sequence ID" value="KAH8038364.1"/>
    <property type="molecule type" value="Genomic_DNA"/>
</dbReference>
<reference evidence="1" key="2">
    <citation type="submission" date="2021-09" db="EMBL/GenBank/DDBJ databases">
        <authorList>
            <person name="Jia N."/>
            <person name="Wang J."/>
            <person name="Shi W."/>
            <person name="Du L."/>
            <person name="Sun Y."/>
            <person name="Zhan W."/>
            <person name="Jiang J."/>
            <person name="Wang Q."/>
            <person name="Zhang B."/>
            <person name="Ji P."/>
            <person name="Sakyi L.B."/>
            <person name="Cui X."/>
            <person name="Yuan T."/>
            <person name="Jiang B."/>
            <person name="Yang W."/>
            <person name="Lam T.T.-Y."/>
            <person name="Chang Q."/>
            <person name="Ding S."/>
            <person name="Wang X."/>
            <person name="Zhu J."/>
            <person name="Ruan X."/>
            <person name="Zhao L."/>
            <person name="Wei J."/>
            <person name="Que T."/>
            <person name="Du C."/>
            <person name="Cheng J."/>
            <person name="Dai P."/>
            <person name="Han X."/>
            <person name="Huang E."/>
            <person name="Gao Y."/>
            <person name="Liu J."/>
            <person name="Shao H."/>
            <person name="Ye R."/>
            <person name="Li L."/>
            <person name="Wei W."/>
            <person name="Wang X."/>
            <person name="Wang C."/>
            <person name="Huo Q."/>
            <person name="Li W."/>
            <person name="Guo W."/>
            <person name="Chen H."/>
            <person name="Chen S."/>
            <person name="Zhou L."/>
            <person name="Zhou L."/>
            <person name="Ni X."/>
            <person name="Tian J."/>
            <person name="Zhou Y."/>
            <person name="Sheng Y."/>
            <person name="Liu T."/>
            <person name="Pan Y."/>
            <person name="Xia L."/>
            <person name="Li J."/>
            <person name="Zhao F."/>
            <person name="Cao W."/>
        </authorList>
    </citation>
    <scope>NUCLEOTIDE SEQUENCE</scope>
    <source>
        <strain evidence="1">Rmic-2018</strain>
        <tissue evidence="1">Larvae</tissue>
    </source>
</reference>
<protein>
    <submittedName>
        <fullName evidence="1">Uncharacterized protein</fullName>
    </submittedName>
</protein>
<name>A0A9J6EVV0_RHIMP</name>
<organism evidence="1 2">
    <name type="scientific">Rhipicephalus microplus</name>
    <name type="common">Cattle tick</name>
    <name type="synonym">Boophilus microplus</name>
    <dbReference type="NCBI Taxonomy" id="6941"/>
    <lineage>
        <taxon>Eukaryota</taxon>
        <taxon>Metazoa</taxon>
        <taxon>Ecdysozoa</taxon>
        <taxon>Arthropoda</taxon>
        <taxon>Chelicerata</taxon>
        <taxon>Arachnida</taxon>
        <taxon>Acari</taxon>
        <taxon>Parasitiformes</taxon>
        <taxon>Ixodida</taxon>
        <taxon>Ixodoidea</taxon>
        <taxon>Ixodidae</taxon>
        <taxon>Rhipicephalinae</taxon>
        <taxon>Rhipicephalus</taxon>
        <taxon>Boophilus</taxon>
    </lineage>
</organism>
<reference evidence="1" key="1">
    <citation type="journal article" date="2020" name="Cell">
        <title>Large-Scale Comparative Analyses of Tick Genomes Elucidate Their Genetic Diversity and Vector Capacities.</title>
        <authorList>
            <consortium name="Tick Genome and Microbiome Consortium (TIGMIC)"/>
            <person name="Jia N."/>
            <person name="Wang J."/>
            <person name="Shi W."/>
            <person name="Du L."/>
            <person name="Sun Y."/>
            <person name="Zhan W."/>
            <person name="Jiang J.F."/>
            <person name="Wang Q."/>
            <person name="Zhang B."/>
            <person name="Ji P."/>
            <person name="Bell-Sakyi L."/>
            <person name="Cui X.M."/>
            <person name="Yuan T.T."/>
            <person name="Jiang B.G."/>
            <person name="Yang W.F."/>
            <person name="Lam T.T."/>
            <person name="Chang Q.C."/>
            <person name="Ding S.J."/>
            <person name="Wang X.J."/>
            <person name="Zhu J.G."/>
            <person name="Ruan X.D."/>
            <person name="Zhao L."/>
            <person name="Wei J.T."/>
            <person name="Ye R.Z."/>
            <person name="Que T.C."/>
            <person name="Du C.H."/>
            <person name="Zhou Y.H."/>
            <person name="Cheng J.X."/>
            <person name="Dai P.F."/>
            <person name="Guo W.B."/>
            <person name="Han X.H."/>
            <person name="Huang E.J."/>
            <person name="Li L.F."/>
            <person name="Wei W."/>
            <person name="Gao Y.C."/>
            <person name="Liu J.Z."/>
            <person name="Shao H.Z."/>
            <person name="Wang X."/>
            <person name="Wang C.C."/>
            <person name="Yang T.C."/>
            <person name="Huo Q.B."/>
            <person name="Li W."/>
            <person name="Chen H.Y."/>
            <person name="Chen S.E."/>
            <person name="Zhou L.G."/>
            <person name="Ni X.B."/>
            <person name="Tian J.H."/>
            <person name="Sheng Y."/>
            <person name="Liu T."/>
            <person name="Pan Y.S."/>
            <person name="Xia L.Y."/>
            <person name="Li J."/>
            <person name="Zhao F."/>
            <person name="Cao W.C."/>
        </authorList>
    </citation>
    <scope>NUCLEOTIDE SEQUENCE</scope>
    <source>
        <strain evidence="1">Rmic-2018</strain>
    </source>
</reference>
<proteinExistence type="predicted"/>
<evidence type="ECO:0000313" key="2">
    <source>
        <dbReference type="Proteomes" id="UP000821866"/>
    </source>
</evidence>
<dbReference type="Proteomes" id="UP000821866">
    <property type="component" value="Chromosome 1"/>
</dbReference>
<accession>A0A9J6EVV0</accession>
<dbReference type="AlphaFoldDB" id="A0A9J6EVV0"/>
<comment type="caution">
    <text evidence="1">The sequence shown here is derived from an EMBL/GenBank/DDBJ whole genome shotgun (WGS) entry which is preliminary data.</text>
</comment>
<gene>
    <name evidence="1" type="ORF">HPB51_001332</name>
</gene>